<dbReference type="Proteomes" id="UP001185069">
    <property type="component" value="Unassembled WGS sequence"/>
</dbReference>
<evidence type="ECO:0000256" key="1">
    <source>
        <dbReference type="SAM" id="MobiDB-lite"/>
    </source>
</evidence>
<evidence type="ECO:0000313" key="3">
    <source>
        <dbReference type="Proteomes" id="UP001185069"/>
    </source>
</evidence>
<keyword evidence="3" id="KW-1185">Reference proteome</keyword>
<protein>
    <submittedName>
        <fullName evidence="2">Uncharacterized protein</fullName>
    </submittedName>
</protein>
<evidence type="ECO:0000313" key="2">
    <source>
        <dbReference type="EMBL" id="MDR6269293.1"/>
    </source>
</evidence>
<gene>
    <name evidence="2" type="ORF">JOE69_001531</name>
</gene>
<organism evidence="2 3">
    <name type="scientific">Arthrobacter russicus</name>
    <dbReference type="NCBI Taxonomy" id="172040"/>
    <lineage>
        <taxon>Bacteria</taxon>
        <taxon>Bacillati</taxon>
        <taxon>Actinomycetota</taxon>
        <taxon>Actinomycetes</taxon>
        <taxon>Micrococcales</taxon>
        <taxon>Micrococcaceae</taxon>
        <taxon>Arthrobacter</taxon>
    </lineage>
</organism>
<proteinExistence type="predicted"/>
<sequence length="63" mass="6725">MEPPAGFARIGVPASNGTPALGQGGNIQTATFPADQDTPGGAAWLSRLPPRLRTRDWTQFFWA</sequence>
<name>A0ABU1JA89_9MICC</name>
<dbReference type="RefSeq" id="WP_309797487.1">
    <property type="nucleotide sequence ID" value="NZ_BAAAHY010000001.1"/>
</dbReference>
<comment type="caution">
    <text evidence="2">The sequence shown here is derived from an EMBL/GenBank/DDBJ whole genome shotgun (WGS) entry which is preliminary data.</text>
</comment>
<feature type="region of interest" description="Disordered" evidence="1">
    <location>
        <begin position="1"/>
        <end position="45"/>
    </location>
</feature>
<reference evidence="2 3" key="1">
    <citation type="submission" date="2023-07" db="EMBL/GenBank/DDBJ databases">
        <title>Sequencing the genomes of 1000 actinobacteria strains.</title>
        <authorList>
            <person name="Klenk H.-P."/>
        </authorList>
    </citation>
    <scope>NUCLEOTIDE SEQUENCE [LARGE SCALE GENOMIC DNA]</scope>
    <source>
        <strain evidence="2 3">DSM 14555</strain>
    </source>
</reference>
<dbReference type="EMBL" id="JAVDQF010000001">
    <property type="protein sequence ID" value="MDR6269293.1"/>
    <property type="molecule type" value="Genomic_DNA"/>
</dbReference>
<accession>A0ABU1JA89</accession>